<dbReference type="RefSeq" id="WP_306998625.1">
    <property type="nucleotide sequence ID" value="NZ_JAUSUT010000001.1"/>
</dbReference>
<sequence>MREAREHGLAHVYKTLDIAELGVAPGDRGHLPGMAVGTRFGFALGGFAPVIAAALAGKGLTDWVPVAVFTCVCTTWATRGRRPLTRTRRPEPCRVAYRFP</sequence>
<keyword evidence="2" id="KW-1185">Reference proteome</keyword>
<gene>
    <name evidence="1" type="ORF">FB470_006975</name>
</gene>
<proteinExistence type="predicted"/>
<organism evidence="1 2">
    <name type="scientific">Amycolatopsis thermophila</name>
    <dbReference type="NCBI Taxonomy" id="206084"/>
    <lineage>
        <taxon>Bacteria</taxon>
        <taxon>Bacillati</taxon>
        <taxon>Actinomycetota</taxon>
        <taxon>Actinomycetes</taxon>
        <taxon>Pseudonocardiales</taxon>
        <taxon>Pseudonocardiaceae</taxon>
        <taxon>Amycolatopsis</taxon>
    </lineage>
</organism>
<dbReference type="EMBL" id="JAUSUT010000001">
    <property type="protein sequence ID" value="MDQ0382981.1"/>
    <property type="molecule type" value="Genomic_DNA"/>
</dbReference>
<name>A0ABU0F5W4_9PSEU</name>
<comment type="caution">
    <text evidence="1">The sequence shown here is derived from an EMBL/GenBank/DDBJ whole genome shotgun (WGS) entry which is preliminary data.</text>
</comment>
<evidence type="ECO:0000313" key="1">
    <source>
        <dbReference type="EMBL" id="MDQ0382981.1"/>
    </source>
</evidence>
<protein>
    <submittedName>
        <fullName evidence="1">Uncharacterized protein</fullName>
    </submittedName>
</protein>
<evidence type="ECO:0000313" key="2">
    <source>
        <dbReference type="Proteomes" id="UP001229651"/>
    </source>
</evidence>
<reference evidence="1 2" key="1">
    <citation type="submission" date="2023-07" db="EMBL/GenBank/DDBJ databases">
        <title>Sequencing the genomes of 1000 actinobacteria strains.</title>
        <authorList>
            <person name="Klenk H.-P."/>
        </authorList>
    </citation>
    <scope>NUCLEOTIDE SEQUENCE [LARGE SCALE GENOMIC DNA]</scope>
    <source>
        <strain evidence="1 2">DSM 45805</strain>
    </source>
</reference>
<dbReference type="Proteomes" id="UP001229651">
    <property type="component" value="Unassembled WGS sequence"/>
</dbReference>
<accession>A0ABU0F5W4</accession>